<evidence type="ECO:0000256" key="12">
    <source>
        <dbReference type="PIRSR" id="PIRSR600823-4"/>
    </source>
</evidence>
<evidence type="ECO:0000256" key="6">
    <source>
        <dbReference type="ARBA" id="ARBA00022837"/>
    </source>
</evidence>
<keyword evidence="5 11" id="KW-0479">Metal-binding</keyword>
<dbReference type="InterPro" id="IPR010255">
    <property type="entry name" value="Haem_peroxidase_sf"/>
</dbReference>
<evidence type="ECO:0000313" key="15">
    <source>
        <dbReference type="EnsemblPlants" id="AET6Gv20796900.3"/>
    </source>
</evidence>
<evidence type="ECO:0000313" key="16">
    <source>
        <dbReference type="Proteomes" id="UP000015105"/>
    </source>
</evidence>
<sequence length="108" mass="11760">MFGGSLGNNMMKGMVCLVAVALVVAGSASIAAAQAAGLKKGFYKKSCPQAEDIAQKVVWKHVAGNRELAAKFLRMFFHDCFVRVHTFFSVCAGLFSRSLPPIYMLLWV</sequence>
<feature type="binding site" evidence="11">
    <location>
        <position position="82"/>
    </location>
    <ligand>
        <name>Ca(2+)</name>
        <dbReference type="ChEBI" id="CHEBI:29108"/>
        <label>1</label>
    </ligand>
</feature>
<dbReference type="AlphaFoldDB" id="A0A453PP06"/>
<dbReference type="PANTHER" id="PTHR31235">
    <property type="entry name" value="PEROXIDASE 25-RELATED"/>
    <property type="match status" value="1"/>
</dbReference>
<evidence type="ECO:0000256" key="13">
    <source>
        <dbReference type="SAM" id="SignalP"/>
    </source>
</evidence>
<evidence type="ECO:0000256" key="2">
    <source>
        <dbReference type="ARBA" id="ARBA00001970"/>
    </source>
</evidence>
<dbReference type="Proteomes" id="UP000015105">
    <property type="component" value="Chromosome 6D"/>
</dbReference>
<evidence type="ECO:0000256" key="9">
    <source>
        <dbReference type="ARBA" id="ARBA00023324"/>
    </source>
</evidence>
<keyword evidence="16" id="KW-1185">Reference proteome</keyword>
<organism evidence="15 16">
    <name type="scientific">Aegilops tauschii subsp. strangulata</name>
    <name type="common">Goatgrass</name>
    <dbReference type="NCBI Taxonomy" id="200361"/>
    <lineage>
        <taxon>Eukaryota</taxon>
        <taxon>Viridiplantae</taxon>
        <taxon>Streptophyta</taxon>
        <taxon>Embryophyta</taxon>
        <taxon>Tracheophyta</taxon>
        <taxon>Spermatophyta</taxon>
        <taxon>Magnoliopsida</taxon>
        <taxon>Liliopsida</taxon>
        <taxon>Poales</taxon>
        <taxon>Poaceae</taxon>
        <taxon>BOP clade</taxon>
        <taxon>Pooideae</taxon>
        <taxon>Triticodae</taxon>
        <taxon>Triticeae</taxon>
        <taxon>Triticinae</taxon>
        <taxon>Aegilops</taxon>
    </lineage>
</organism>
<keyword evidence="7" id="KW-0560">Oxidoreductase</keyword>
<keyword evidence="4" id="KW-0349">Heme</keyword>
<dbReference type="SUPFAM" id="SSF48113">
    <property type="entry name" value="Heme-dependent peroxidases"/>
    <property type="match status" value="1"/>
</dbReference>
<proteinExistence type="predicted"/>
<evidence type="ECO:0000256" key="8">
    <source>
        <dbReference type="ARBA" id="ARBA00023004"/>
    </source>
</evidence>
<dbReference type="GO" id="GO:0140825">
    <property type="term" value="F:lactoperoxidase activity"/>
    <property type="evidence" value="ECO:0007669"/>
    <property type="project" value="UniProtKB-EC"/>
</dbReference>
<reference evidence="16" key="2">
    <citation type="journal article" date="2017" name="Nat. Plants">
        <title>The Aegilops tauschii genome reveals multiple impacts of transposons.</title>
        <authorList>
            <person name="Zhao G."/>
            <person name="Zou C."/>
            <person name="Li K."/>
            <person name="Wang K."/>
            <person name="Li T."/>
            <person name="Gao L."/>
            <person name="Zhang X."/>
            <person name="Wang H."/>
            <person name="Yang Z."/>
            <person name="Liu X."/>
            <person name="Jiang W."/>
            <person name="Mao L."/>
            <person name="Kong X."/>
            <person name="Jiao Y."/>
            <person name="Jia J."/>
        </authorList>
    </citation>
    <scope>NUCLEOTIDE SEQUENCE [LARGE SCALE GENOMIC DNA]</scope>
    <source>
        <strain evidence="16">cv. AL8/78</strain>
    </source>
</reference>
<evidence type="ECO:0000256" key="10">
    <source>
        <dbReference type="PIRSR" id="PIRSR600823-1"/>
    </source>
</evidence>
<dbReference type="EnsemblPlants" id="AET6Gv20796900.3">
    <property type="protein sequence ID" value="AET6Gv20796900.3"/>
    <property type="gene ID" value="AET6Gv20796900"/>
</dbReference>
<evidence type="ECO:0000256" key="7">
    <source>
        <dbReference type="ARBA" id="ARBA00023002"/>
    </source>
</evidence>
<dbReference type="GO" id="GO:0042744">
    <property type="term" value="P:hydrogen peroxide catabolic process"/>
    <property type="evidence" value="ECO:0007669"/>
    <property type="project" value="UniProtKB-KW"/>
</dbReference>
<dbReference type="InterPro" id="IPR000823">
    <property type="entry name" value="Peroxidase_pln"/>
</dbReference>
<evidence type="ECO:0000259" key="14">
    <source>
        <dbReference type="PROSITE" id="PS50873"/>
    </source>
</evidence>
<reference evidence="16" key="1">
    <citation type="journal article" date="2014" name="Science">
        <title>Ancient hybridizations among the ancestral genomes of bread wheat.</title>
        <authorList>
            <consortium name="International Wheat Genome Sequencing Consortium,"/>
            <person name="Marcussen T."/>
            <person name="Sandve S.R."/>
            <person name="Heier L."/>
            <person name="Spannagl M."/>
            <person name="Pfeifer M."/>
            <person name="Jakobsen K.S."/>
            <person name="Wulff B.B."/>
            <person name="Steuernagel B."/>
            <person name="Mayer K.F."/>
            <person name="Olsen O.A."/>
        </authorList>
    </citation>
    <scope>NUCLEOTIDE SEQUENCE [LARGE SCALE GENOMIC DNA]</scope>
    <source>
        <strain evidence="16">cv. AL8/78</strain>
    </source>
</reference>
<feature type="active site" description="Proton acceptor" evidence="10">
    <location>
        <position position="78"/>
    </location>
</feature>
<accession>A0A453PP06</accession>
<dbReference type="GO" id="GO:0046872">
    <property type="term" value="F:metal ion binding"/>
    <property type="evidence" value="ECO:0007669"/>
    <property type="project" value="UniProtKB-KW"/>
</dbReference>
<dbReference type="PROSITE" id="PS50873">
    <property type="entry name" value="PEROXIDASE_4"/>
    <property type="match status" value="1"/>
</dbReference>
<evidence type="ECO:0000256" key="1">
    <source>
        <dbReference type="ARBA" id="ARBA00000189"/>
    </source>
</evidence>
<keyword evidence="8" id="KW-0408">Iron</keyword>
<comment type="catalytic activity">
    <reaction evidence="1">
        <text>2 a phenolic donor + H2O2 = 2 a phenolic radical donor + 2 H2O</text>
        <dbReference type="Rhea" id="RHEA:56136"/>
        <dbReference type="ChEBI" id="CHEBI:15377"/>
        <dbReference type="ChEBI" id="CHEBI:16240"/>
        <dbReference type="ChEBI" id="CHEBI:139520"/>
        <dbReference type="ChEBI" id="CHEBI:139521"/>
        <dbReference type="EC" id="1.11.1.7"/>
    </reaction>
</comment>
<reference evidence="15" key="4">
    <citation type="submission" date="2019-03" db="UniProtKB">
        <authorList>
            <consortium name="EnsemblPlants"/>
        </authorList>
    </citation>
    <scope>IDENTIFICATION</scope>
</reference>
<keyword evidence="9" id="KW-0376">Hydrogen peroxide</keyword>
<evidence type="ECO:0000256" key="4">
    <source>
        <dbReference type="ARBA" id="ARBA00022617"/>
    </source>
</evidence>
<feature type="domain" description="Plant heme peroxidase family profile" evidence="14">
    <location>
        <begin position="37"/>
        <end position="83"/>
    </location>
</feature>
<feature type="chain" id="PRO_5019480822" description="Plant heme peroxidase family profile domain-containing protein" evidence="13">
    <location>
        <begin position="26"/>
        <end position="108"/>
    </location>
</feature>
<dbReference type="PROSITE" id="PS00436">
    <property type="entry name" value="PEROXIDASE_2"/>
    <property type="match status" value="1"/>
</dbReference>
<feature type="signal peptide" evidence="13">
    <location>
        <begin position="1"/>
        <end position="25"/>
    </location>
</feature>
<reference evidence="15" key="5">
    <citation type="journal article" date="2021" name="G3 (Bethesda)">
        <title>Aegilops tauschii genome assembly Aet v5.0 features greater sequence contiguity and improved annotation.</title>
        <authorList>
            <person name="Wang L."/>
            <person name="Zhu T."/>
            <person name="Rodriguez J.C."/>
            <person name="Deal K.R."/>
            <person name="Dubcovsky J."/>
            <person name="McGuire P.E."/>
            <person name="Lux T."/>
            <person name="Spannagl M."/>
            <person name="Mayer K.F.X."/>
            <person name="Baldrich P."/>
            <person name="Meyers B.C."/>
            <person name="Huo N."/>
            <person name="Gu Y.Q."/>
            <person name="Zhou H."/>
            <person name="Devos K.M."/>
            <person name="Bennetzen J.L."/>
            <person name="Unver T."/>
            <person name="Budak H."/>
            <person name="Gulick P.J."/>
            <person name="Galiba G."/>
            <person name="Kalapos B."/>
            <person name="Nelson D.R."/>
            <person name="Li P."/>
            <person name="You F.M."/>
            <person name="Luo M.C."/>
            <person name="Dvorak J."/>
        </authorList>
    </citation>
    <scope>NUCLEOTIDE SEQUENCE [LARGE SCALE GENOMIC DNA]</scope>
    <source>
        <strain evidence="15">cv. AL8/78</strain>
    </source>
</reference>
<reference evidence="15" key="3">
    <citation type="journal article" date="2017" name="Nature">
        <title>Genome sequence of the progenitor of the wheat D genome Aegilops tauschii.</title>
        <authorList>
            <person name="Luo M.C."/>
            <person name="Gu Y.Q."/>
            <person name="Puiu D."/>
            <person name="Wang H."/>
            <person name="Twardziok S.O."/>
            <person name="Deal K.R."/>
            <person name="Huo N."/>
            <person name="Zhu T."/>
            <person name="Wang L."/>
            <person name="Wang Y."/>
            <person name="McGuire P.E."/>
            <person name="Liu S."/>
            <person name="Long H."/>
            <person name="Ramasamy R.K."/>
            <person name="Rodriguez J.C."/>
            <person name="Van S.L."/>
            <person name="Yuan L."/>
            <person name="Wang Z."/>
            <person name="Xia Z."/>
            <person name="Xiao L."/>
            <person name="Anderson O.D."/>
            <person name="Ouyang S."/>
            <person name="Liang Y."/>
            <person name="Zimin A.V."/>
            <person name="Pertea G."/>
            <person name="Qi P."/>
            <person name="Bennetzen J.L."/>
            <person name="Dai X."/>
            <person name="Dawson M.W."/>
            <person name="Muller H.G."/>
            <person name="Kugler K."/>
            <person name="Rivarola-Duarte L."/>
            <person name="Spannagl M."/>
            <person name="Mayer K.F.X."/>
            <person name="Lu F.H."/>
            <person name="Bevan M.W."/>
            <person name="Leroy P."/>
            <person name="Li P."/>
            <person name="You F.M."/>
            <person name="Sun Q."/>
            <person name="Liu Z."/>
            <person name="Lyons E."/>
            <person name="Wicker T."/>
            <person name="Salzberg S.L."/>
            <person name="Devos K.M."/>
            <person name="Dvorak J."/>
        </authorList>
    </citation>
    <scope>NUCLEOTIDE SEQUENCE [LARGE SCALE GENOMIC DNA]</scope>
    <source>
        <strain evidence="15">cv. AL8/78</strain>
    </source>
</reference>
<keyword evidence="3" id="KW-0575">Peroxidase</keyword>
<evidence type="ECO:0000256" key="11">
    <source>
        <dbReference type="PIRSR" id="PIRSR600823-3"/>
    </source>
</evidence>
<name>A0A453PP06_AEGTS</name>
<dbReference type="GO" id="GO:0020037">
    <property type="term" value="F:heme binding"/>
    <property type="evidence" value="ECO:0007669"/>
    <property type="project" value="InterPro"/>
</dbReference>
<feature type="site" description="Transition state stabilizer" evidence="12">
    <location>
        <position position="74"/>
    </location>
</feature>
<evidence type="ECO:0000256" key="5">
    <source>
        <dbReference type="ARBA" id="ARBA00022723"/>
    </source>
</evidence>
<dbReference type="Gene3D" id="1.10.520.10">
    <property type="match status" value="1"/>
</dbReference>
<evidence type="ECO:0000256" key="3">
    <source>
        <dbReference type="ARBA" id="ARBA00022559"/>
    </source>
</evidence>
<feature type="binding site" evidence="11">
    <location>
        <position position="79"/>
    </location>
    <ligand>
        <name>Ca(2+)</name>
        <dbReference type="ChEBI" id="CHEBI:29108"/>
        <label>1</label>
    </ligand>
</feature>
<keyword evidence="6 11" id="KW-0106">Calcium</keyword>
<dbReference type="Gramene" id="AET6Gv20796900.3">
    <property type="protein sequence ID" value="AET6Gv20796900.3"/>
    <property type="gene ID" value="AET6Gv20796900"/>
</dbReference>
<dbReference type="GO" id="GO:0006979">
    <property type="term" value="P:response to oxidative stress"/>
    <property type="evidence" value="ECO:0007669"/>
    <property type="project" value="InterPro"/>
</dbReference>
<comment type="cofactor">
    <cofactor evidence="2">
        <name>heme b</name>
        <dbReference type="ChEBI" id="CHEBI:60344"/>
    </cofactor>
</comment>
<dbReference type="InterPro" id="IPR002016">
    <property type="entry name" value="Haem_peroxidase"/>
</dbReference>
<keyword evidence="13" id="KW-0732">Signal</keyword>
<comment type="cofactor">
    <cofactor evidence="11">
        <name>Ca(2+)</name>
        <dbReference type="ChEBI" id="CHEBI:29108"/>
    </cofactor>
    <text evidence="11">Binds 2 calcium ions per subunit.</text>
</comment>
<dbReference type="InterPro" id="IPR019794">
    <property type="entry name" value="Peroxidases_AS"/>
</dbReference>
<protein>
    <recommendedName>
        <fullName evidence="14">Plant heme peroxidase family profile domain-containing protein</fullName>
    </recommendedName>
</protein>